<accession>A0AAT9HKZ6</accession>
<name>A0AAT9HKZ6_9ACTN</name>
<feature type="region of interest" description="Disordered" evidence="1">
    <location>
        <begin position="110"/>
        <end position="129"/>
    </location>
</feature>
<dbReference type="AlphaFoldDB" id="A0AAT9HKZ6"/>
<reference evidence="2" key="2">
    <citation type="submission" date="2024-07" db="EMBL/GenBank/DDBJ databases">
        <title>Streptomyces haneummycinica sp. nov., a new antibiotic-producing actinobacterium isolated from marine sediment.</title>
        <authorList>
            <person name="Uemura M."/>
            <person name="Hamada M."/>
            <person name="Hirano S."/>
            <person name="Kobayashi K."/>
            <person name="Ohshiro T."/>
            <person name="Kobayashi T."/>
            <person name="Terahara T."/>
        </authorList>
    </citation>
    <scope>NUCLEOTIDE SEQUENCE</scope>
    <source>
        <strain evidence="2">KM77-8</strain>
    </source>
</reference>
<organism evidence="2">
    <name type="scientific">Streptomyces haneummycinicus</name>
    <dbReference type="NCBI Taxonomy" id="3074435"/>
    <lineage>
        <taxon>Bacteria</taxon>
        <taxon>Bacillati</taxon>
        <taxon>Actinomycetota</taxon>
        <taxon>Actinomycetes</taxon>
        <taxon>Kitasatosporales</taxon>
        <taxon>Streptomycetaceae</taxon>
        <taxon>Streptomyces</taxon>
    </lineage>
</organism>
<reference evidence="2" key="1">
    <citation type="submission" date="2024-06" db="EMBL/GenBank/DDBJ databases">
        <authorList>
            <consortium name="consrtm"/>
            <person name="Uemura M."/>
            <person name="Terahara T."/>
        </authorList>
    </citation>
    <scope>NUCLEOTIDE SEQUENCE</scope>
    <source>
        <strain evidence="2">KM77-8</strain>
    </source>
</reference>
<feature type="compositionally biased region" description="Basic and acidic residues" evidence="1">
    <location>
        <begin position="65"/>
        <end position="82"/>
    </location>
</feature>
<dbReference type="EMBL" id="AP035768">
    <property type="protein sequence ID" value="BFO18120.1"/>
    <property type="molecule type" value="Genomic_DNA"/>
</dbReference>
<sequence length="129" mass="13440">MPSRPRIAAKITAAGGVDAIRKAWFMLSVWSPPTGTCPTATEKKSFTLVRSSRTSGMLSSGAVEHPGHHEAGYERRAHEGERAGGAMSGPPPHSVRDGDRCQAPHGTPEIVALRLAGATPRQIPGGAAP</sequence>
<protein>
    <submittedName>
        <fullName evidence="2">Uncharacterized protein</fullName>
    </submittedName>
</protein>
<gene>
    <name evidence="2" type="ORF">SHKM778_45080</name>
</gene>
<feature type="region of interest" description="Disordered" evidence="1">
    <location>
        <begin position="57"/>
        <end position="105"/>
    </location>
</feature>
<evidence type="ECO:0000313" key="2">
    <source>
        <dbReference type="EMBL" id="BFO18120.1"/>
    </source>
</evidence>
<evidence type="ECO:0000256" key="1">
    <source>
        <dbReference type="SAM" id="MobiDB-lite"/>
    </source>
</evidence>
<proteinExistence type="predicted"/>